<evidence type="ECO:0000256" key="3">
    <source>
        <dbReference type="ARBA" id="ARBA00022448"/>
    </source>
</evidence>
<dbReference type="Pfam" id="PF08767">
    <property type="entry name" value="CRM1_C"/>
    <property type="match status" value="1"/>
</dbReference>
<evidence type="ECO:0000256" key="2">
    <source>
        <dbReference type="ARBA" id="ARBA00009466"/>
    </source>
</evidence>
<dbReference type="SUPFAM" id="SSF48371">
    <property type="entry name" value="ARM repeat"/>
    <property type="match status" value="1"/>
</dbReference>
<dbReference type="Gene3D" id="1.25.10.10">
    <property type="entry name" value="Leucine-rich Repeat Variant"/>
    <property type="match status" value="1"/>
</dbReference>
<dbReference type="InterPro" id="IPR014877">
    <property type="entry name" value="XPO1_C_dom"/>
</dbReference>
<evidence type="ECO:0000256" key="5">
    <source>
        <dbReference type="ARBA" id="ARBA00023242"/>
    </source>
</evidence>
<keyword evidence="8" id="KW-1185">Reference proteome</keyword>
<dbReference type="InterPro" id="IPR011989">
    <property type="entry name" value="ARM-like"/>
</dbReference>
<dbReference type="GO" id="GO:0015031">
    <property type="term" value="P:protein transport"/>
    <property type="evidence" value="ECO:0007669"/>
    <property type="project" value="UniProtKB-KW"/>
</dbReference>
<evidence type="ECO:0000256" key="4">
    <source>
        <dbReference type="ARBA" id="ARBA00022927"/>
    </source>
</evidence>
<protein>
    <submittedName>
        <fullName evidence="7">1598_t:CDS:1</fullName>
    </submittedName>
</protein>
<dbReference type="OrthoDB" id="3265318at2759"/>
<dbReference type="Proteomes" id="UP000789508">
    <property type="component" value="Unassembled WGS sequence"/>
</dbReference>
<keyword evidence="5" id="KW-0539">Nucleus</keyword>
<keyword evidence="3" id="KW-0813">Transport</keyword>
<comment type="caution">
    <text evidence="7">The sequence shown here is derived from an EMBL/GenBank/DDBJ whole genome shotgun (WGS) entry which is preliminary data.</text>
</comment>
<keyword evidence="4" id="KW-0653">Protein transport</keyword>
<feature type="domain" description="Exportin-1 C-terminal" evidence="6">
    <location>
        <begin position="52"/>
        <end position="103"/>
    </location>
</feature>
<sequence>VAENVKLLGHVLKTNVAACSSIGSGYSVQLGKIYLHLLELYKAVSKRISDAIVEQAEDLEQVKTHLLPTFFQAVLIDYNQNVEPARDAEVLSVMATIISRLGVNTIH</sequence>
<evidence type="ECO:0000259" key="6">
    <source>
        <dbReference type="Pfam" id="PF08767"/>
    </source>
</evidence>
<feature type="non-terminal residue" evidence="7">
    <location>
        <position position="107"/>
    </location>
</feature>
<gene>
    <name evidence="7" type="ORF">ALEPTO_LOCUS10914</name>
</gene>
<evidence type="ECO:0000256" key="1">
    <source>
        <dbReference type="ARBA" id="ARBA00004123"/>
    </source>
</evidence>
<dbReference type="GO" id="GO:0005634">
    <property type="term" value="C:nucleus"/>
    <property type="evidence" value="ECO:0007669"/>
    <property type="project" value="UniProtKB-SubCell"/>
</dbReference>
<proteinExistence type="inferred from homology"/>
<comment type="subcellular location">
    <subcellularLocation>
        <location evidence="1">Nucleus</location>
    </subcellularLocation>
</comment>
<accession>A0A9N9EPK6</accession>
<dbReference type="AlphaFoldDB" id="A0A9N9EPK6"/>
<name>A0A9N9EPK6_9GLOM</name>
<dbReference type="GO" id="GO:0005049">
    <property type="term" value="F:nuclear export signal receptor activity"/>
    <property type="evidence" value="ECO:0007669"/>
    <property type="project" value="InterPro"/>
</dbReference>
<evidence type="ECO:0000313" key="7">
    <source>
        <dbReference type="EMBL" id="CAG8682988.1"/>
    </source>
</evidence>
<reference evidence="7" key="1">
    <citation type="submission" date="2021-06" db="EMBL/GenBank/DDBJ databases">
        <authorList>
            <person name="Kallberg Y."/>
            <person name="Tangrot J."/>
            <person name="Rosling A."/>
        </authorList>
    </citation>
    <scope>NUCLEOTIDE SEQUENCE</scope>
    <source>
        <strain evidence="7">FL130A</strain>
    </source>
</reference>
<organism evidence="7 8">
    <name type="scientific">Ambispora leptoticha</name>
    <dbReference type="NCBI Taxonomy" id="144679"/>
    <lineage>
        <taxon>Eukaryota</taxon>
        <taxon>Fungi</taxon>
        <taxon>Fungi incertae sedis</taxon>
        <taxon>Mucoromycota</taxon>
        <taxon>Glomeromycotina</taxon>
        <taxon>Glomeromycetes</taxon>
        <taxon>Archaeosporales</taxon>
        <taxon>Ambisporaceae</taxon>
        <taxon>Ambispora</taxon>
    </lineage>
</organism>
<dbReference type="EMBL" id="CAJVPS010014537">
    <property type="protein sequence ID" value="CAG8682988.1"/>
    <property type="molecule type" value="Genomic_DNA"/>
</dbReference>
<comment type="similarity">
    <text evidence="2">Belongs to the exportin family.</text>
</comment>
<evidence type="ECO:0000313" key="8">
    <source>
        <dbReference type="Proteomes" id="UP000789508"/>
    </source>
</evidence>
<dbReference type="InterPro" id="IPR016024">
    <property type="entry name" value="ARM-type_fold"/>
</dbReference>